<evidence type="ECO:0000313" key="2">
    <source>
        <dbReference type="EMBL" id="PHP67496.1"/>
    </source>
</evidence>
<feature type="signal peptide" evidence="1">
    <location>
        <begin position="1"/>
        <end position="28"/>
    </location>
</feature>
<proteinExistence type="predicted"/>
<dbReference type="RefSeq" id="WP_099305430.1">
    <property type="nucleotide sequence ID" value="NZ_PDVP01000003.1"/>
</dbReference>
<dbReference type="OrthoDB" id="7620622at2"/>
<gene>
    <name evidence="2" type="ORF">CSC94_07250</name>
</gene>
<name>A0A2G1QPN6_9HYPH</name>
<feature type="chain" id="PRO_5013867981" description="Secreted protein" evidence="1">
    <location>
        <begin position="29"/>
        <end position="148"/>
    </location>
</feature>
<dbReference type="AlphaFoldDB" id="A0A2G1QPN6"/>
<keyword evidence="3" id="KW-1185">Reference proteome</keyword>
<dbReference type="Proteomes" id="UP000221168">
    <property type="component" value="Unassembled WGS sequence"/>
</dbReference>
<organism evidence="2 3">
    <name type="scientific">Zhengella mangrovi</name>
    <dbReference type="NCBI Taxonomy" id="1982044"/>
    <lineage>
        <taxon>Bacteria</taxon>
        <taxon>Pseudomonadati</taxon>
        <taxon>Pseudomonadota</taxon>
        <taxon>Alphaproteobacteria</taxon>
        <taxon>Hyphomicrobiales</taxon>
        <taxon>Notoacmeibacteraceae</taxon>
        <taxon>Zhengella</taxon>
    </lineage>
</organism>
<evidence type="ECO:0000256" key="1">
    <source>
        <dbReference type="SAM" id="SignalP"/>
    </source>
</evidence>
<accession>A0A2G1QPN6</accession>
<dbReference type="EMBL" id="PDVP01000003">
    <property type="protein sequence ID" value="PHP67496.1"/>
    <property type="molecule type" value="Genomic_DNA"/>
</dbReference>
<reference evidence="2 3" key="1">
    <citation type="submission" date="2017-10" db="EMBL/GenBank/DDBJ databases">
        <title>Sedimentibacterium mangrovi gen. nov., sp. nov., a novel member of family Phyllobacteriacea isolated from mangrove sediment.</title>
        <authorList>
            <person name="Liao H."/>
            <person name="Tian Y."/>
        </authorList>
    </citation>
    <scope>NUCLEOTIDE SEQUENCE [LARGE SCALE GENOMIC DNA]</scope>
    <source>
        <strain evidence="2 3">X9-2-2</strain>
    </source>
</reference>
<protein>
    <recommendedName>
        <fullName evidence="4">Secreted protein</fullName>
    </recommendedName>
</protein>
<evidence type="ECO:0008006" key="4">
    <source>
        <dbReference type="Google" id="ProtNLM"/>
    </source>
</evidence>
<comment type="caution">
    <text evidence="2">The sequence shown here is derived from an EMBL/GenBank/DDBJ whole genome shotgun (WGS) entry which is preliminary data.</text>
</comment>
<sequence>MPIKRQIVLAAAALAILSGSAGSLPARAANDICPVVSSQGWEAWLAETPYSNGRLMLYVRGSLSLPTPGYMVSLRAGPTTRSMPPTQIVVLETREPENRIVSQVVVQGGVSVILPGQEAYESVRVVCGNTLLHEFTDVPVFGRDAREK</sequence>
<evidence type="ECO:0000313" key="3">
    <source>
        <dbReference type="Proteomes" id="UP000221168"/>
    </source>
</evidence>
<keyword evidence="1" id="KW-0732">Signal</keyword>